<keyword evidence="3" id="KW-1185">Reference proteome</keyword>
<sequence length="99" mass="10930">MDELNKDWFPGYITIPILNEENVFGANENWEIIRYVFRKWNQGHFKELSLCAVCSLETVLKHRSVVGCPVGGSAVRPKGSVTSMTAHSAPPPICQASPG</sequence>
<organism evidence="2 3">
    <name type="scientific">Pleuronectes platessa</name>
    <name type="common">European plaice</name>
    <dbReference type="NCBI Taxonomy" id="8262"/>
    <lineage>
        <taxon>Eukaryota</taxon>
        <taxon>Metazoa</taxon>
        <taxon>Chordata</taxon>
        <taxon>Craniata</taxon>
        <taxon>Vertebrata</taxon>
        <taxon>Euteleostomi</taxon>
        <taxon>Actinopterygii</taxon>
        <taxon>Neopterygii</taxon>
        <taxon>Teleostei</taxon>
        <taxon>Neoteleostei</taxon>
        <taxon>Acanthomorphata</taxon>
        <taxon>Carangaria</taxon>
        <taxon>Pleuronectiformes</taxon>
        <taxon>Pleuronectoidei</taxon>
        <taxon>Pleuronectidae</taxon>
        <taxon>Pleuronectes</taxon>
    </lineage>
</organism>
<reference evidence="2" key="1">
    <citation type="submission" date="2020-03" db="EMBL/GenBank/DDBJ databases">
        <authorList>
            <person name="Weist P."/>
        </authorList>
    </citation>
    <scope>NUCLEOTIDE SEQUENCE</scope>
</reference>
<dbReference type="EMBL" id="CADEAL010001180">
    <property type="protein sequence ID" value="CAB1429879.1"/>
    <property type="molecule type" value="Genomic_DNA"/>
</dbReference>
<evidence type="ECO:0000256" key="1">
    <source>
        <dbReference type="SAM" id="MobiDB-lite"/>
    </source>
</evidence>
<evidence type="ECO:0000313" key="3">
    <source>
        <dbReference type="Proteomes" id="UP001153269"/>
    </source>
</evidence>
<accession>A0A9N7UDG2</accession>
<feature type="region of interest" description="Disordered" evidence="1">
    <location>
        <begin position="78"/>
        <end position="99"/>
    </location>
</feature>
<proteinExistence type="predicted"/>
<gene>
    <name evidence="2" type="ORF">PLEPLA_LOCUS17859</name>
</gene>
<protein>
    <submittedName>
        <fullName evidence="2">Uncharacterized protein</fullName>
    </submittedName>
</protein>
<evidence type="ECO:0000313" key="2">
    <source>
        <dbReference type="EMBL" id="CAB1429879.1"/>
    </source>
</evidence>
<dbReference type="AlphaFoldDB" id="A0A9N7UDG2"/>
<comment type="caution">
    <text evidence="2">The sequence shown here is derived from an EMBL/GenBank/DDBJ whole genome shotgun (WGS) entry which is preliminary data.</text>
</comment>
<dbReference type="Proteomes" id="UP001153269">
    <property type="component" value="Unassembled WGS sequence"/>
</dbReference>
<name>A0A9N7UDG2_PLEPL</name>